<dbReference type="GO" id="GO:0003677">
    <property type="term" value="F:DNA binding"/>
    <property type="evidence" value="ECO:0007669"/>
    <property type="project" value="UniProtKB-KW"/>
</dbReference>
<dbReference type="InterPro" id="IPR026064">
    <property type="entry name" value="TdIF1"/>
</dbReference>
<name>A0A0A1WFW8_ZEUCU</name>
<evidence type="ECO:0000256" key="3">
    <source>
        <dbReference type="ARBA" id="ARBA00023242"/>
    </source>
</evidence>
<organism evidence="7">
    <name type="scientific">Zeugodacus cucurbitae</name>
    <name type="common">Melon fruit fly</name>
    <name type="synonym">Bactrocera cucurbitae</name>
    <dbReference type="NCBI Taxonomy" id="28588"/>
    <lineage>
        <taxon>Eukaryota</taxon>
        <taxon>Metazoa</taxon>
        <taxon>Ecdysozoa</taxon>
        <taxon>Arthropoda</taxon>
        <taxon>Hexapoda</taxon>
        <taxon>Insecta</taxon>
        <taxon>Pterygota</taxon>
        <taxon>Neoptera</taxon>
        <taxon>Endopterygota</taxon>
        <taxon>Diptera</taxon>
        <taxon>Brachycera</taxon>
        <taxon>Muscomorpha</taxon>
        <taxon>Tephritoidea</taxon>
        <taxon>Tephritidae</taxon>
        <taxon>Zeugodacus</taxon>
        <taxon>Zeugodacus</taxon>
    </lineage>
</organism>
<keyword evidence="3" id="KW-0539">Nucleus</keyword>
<reference evidence="7" key="2">
    <citation type="journal article" date="2015" name="Gigascience">
        <title>Reconstructing a comprehensive transcriptome assembly of a white-pupal translocated strain of the pest fruit fly Bactrocera cucurbitae.</title>
        <authorList>
            <person name="Sim S.B."/>
            <person name="Calla B."/>
            <person name="Hall B."/>
            <person name="DeRego T."/>
            <person name="Geib S.M."/>
        </authorList>
    </citation>
    <scope>NUCLEOTIDE SEQUENCE</scope>
</reference>
<comment type="subcellular location">
    <subcellularLocation>
        <location evidence="1">Nucleus</location>
    </subcellularLocation>
</comment>
<feature type="compositionally biased region" description="Low complexity" evidence="4">
    <location>
        <begin position="489"/>
        <end position="499"/>
    </location>
</feature>
<feature type="compositionally biased region" description="Polar residues" evidence="4">
    <location>
        <begin position="276"/>
        <end position="298"/>
    </location>
</feature>
<evidence type="ECO:0000256" key="1">
    <source>
        <dbReference type="ARBA" id="ARBA00004123"/>
    </source>
</evidence>
<feature type="compositionally biased region" description="Low complexity" evidence="4">
    <location>
        <begin position="13"/>
        <end position="45"/>
    </location>
</feature>
<dbReference type="Pfam" id="PF18192">
    <property type="entry name" value="DNTTIP1_dimer"/>
    <property type="match status" value="1"/>
</dbReference>
<keyword evidence="2" id="KW-0238">DNA-binding</keyword>
<dbReference type="InterPro" id="IPR049121">
    <property type="entry name" value="TdIF1_C"/>
</dbReference>
<dbReference type="OrthoDB" id="5860246at2759"/>
<protein>
    <submittedName>
        <fullName evidence="7">Deoxynucleotidyltransferase terminal-interacting protein 1</fullName>
    </submittedName>
</protein>
<feature type="compositionally biased region" description="Polar residues" evidence="4">
    <location>
        <begin position="528"/>
        <end position="538"/>
    </location>
</feature>
<evidence type="ECO:0000313" key="7">
    <source>
        <dbReference type="EMBL" id="JAC97913.1"/>
    </source>
</evidence>
<feature type="compositionally biased region" description="Polar residues" evidence="4">
    <location>
        <begin position="500"/>
        <end position="513"/>
    </location>
</feature>
<accession>A0A0A1WFW8</accession>
<feature type="domain" description="DNTTIP1 dimerisation" evidence="5">
    <location>
        <begin position="131"/>
        <end position="197"/>
    </location>
</feature>
<dbReference type="AlphaFoldDB" id="A0A0A1WFW8"/>
<feature type="region of interest" description="Disordered" evidence="4">
    <location>
        <begin position="489"/>
        <end position="517"/>
    </location>
</feature>
<gene>
    <name evidence="7" type="primary">Dnttip1</name>
    <name evidence="7" type="ORF">g.17755</name>
</gene>
<proteinExistence type="predicted"/>
<dbReference type="PANTHER" id="PTHR23399">
    <property type="entry name" value="DEOXYNUCLEOTIDYLTRANSFERASE TERMINAL-INTERACTING PROTEIN 1"/>
    <property type="match status" value="1"/>
</dbReference>
<reference evidence="7" key="1">
    <citation type="submission" date="2014-11" db="EMBL/GenBank/DDBJ databases">
        <authorList>
            <person name="Geib S."/>
        </authorList>
    </citation>
    <scope>NUCLEOTIDE SEQUENCE</scope>
</reference>
<feature type="domain" description="TdIF1 C-terminal" evidence="6">
    <location>
        <begin position="319"/>
        <end position="418"/>
    </location>
</feature>
<dbReference type="EMBL" id="GBXI01016378">
    <property type="protein sequence ID" value="JAC97913.1"/>
    <property type="molecule type" value="Transcribed_RNA"/>
</dbReference>
<dbReference type="InterPro" id="IPR041384">
    <property type="entry name" value="DNTTIP1_dimer"/>
</dbReference>
<dbReference type="GO" id="GO:0016740">
    <property type="term" value="F:transferase activity"/>
    <property type="evidence" value="ECO:0007669"/>
    <property type="project" value="UniProtKB-KW"/>
</dbReference>
<feature type="region of interest" description="Disordered" evidence="4">
    <location>
        <begin position="13"/>
        <end position="47"/>
    </location>
</feature>
<evidence type="ECO:0000256" key="4">
    <source>
        <dbReference type="SAM" id="MobiDB-lite"/>
    </source>
</evidence>
<feature type="region of interest" description="Disordered" evidence="4">
    <location>
        <begin position="527"/>
        <end position="546"/>
    </location>
</feature>
<evidence type="ECO:0000259" key="6">
    <source>
        <dbReference type="Pfam" id="PF21229"/>
    </source>
</evidence>
<dbReference type="GO" id="GO:0005634">
    <property type="term" value="C:nucleus"/>
    <property type="evidence" value="ECO:0007669"/>
    <property type="project" value="UniProtKB-SubCell"/>
</dbReference>
<sequence length="546" mass="59785">MVIQRSWKILSDAGSSSASSTEANRSPGGGMQSSSDDSNCSNQTTHSMVTSIASPPTMKLEGQVTQAVQQSVAPTLASVSVINISNTISNDSTKYVTTPHMAETMLQRLRQRLSCPVQVSGTGATAESAMRSLELLRISIQQSFDHEIDAIIKHYMETYFKPAFKNIKENLGQNVVSEEILQKMSCALLENAKAQYNPYRTLKQPLACVSVSTKNITPQYPVGETTSLRFAVRRPPPKHVEFSELPAKKQLTVASQQQMQTINSSGASNMPECTGNGKTILNSSSNQQRQVQAPGSSTLPATPVRRQIFWNTAHISVTTKFVLDVQANQAFGFGTDGKERLASKHPELIRYLPDNEDRDWLSSQNVIAAQNRNSRFLFLIYEEVCRLKQTHELYRTKTNIDISIMNTFTVPEFMIQKMKLFFVDLNIKSRGLITNSFSVGAGTQGNSHLRNALLQGIVAQSNNSASIRTMSSTNTAITPSPINTFIKNNKNNANTGSSNVATSSSDTNPLTKPSTLSSSHATLTALLNNSSNPPSQDKNVVVNIRK</sequence>
<dbReference type="GO" id="GO:0031491">
    <property type="term" value="F:nucleosome binding"/>
    <property type="evidence" value="ECO:0007669"/>
    <property type="project" value="TreeGrafter"/>
</dbReference>
<dbReference type="PANTHER" id="PTHR23399:SF2">
    <property type="entry name" value="DEOXYNUCLEOTIDYLTRANSFERASE TERMINAL-INTERACTING PROTEIN 1"/>
    <property type="match status" value="1"/>
</dbReference>
<keyword evidence="7" id="KW-0808">Transferase</keyword>
<evidence type="ECO:0000256" key="2">
    <source>
        <dbReference type="ARBA" id="ARBA00023125"/>
    </source>
</evidence>
<dbReference type="Pfam" id="PF21229">
    <property type="entry name" value="TdIF1_2nd"/>
    <property type="match status" value="1"/>
</dbReference>
<feature type="region of interest" description="Disordered" evidence="4">
    <location>
        <begin position="264"/>
        <end position="298"/>
    </location>
</feature>
<evidence type="ECO:0000259" key="5">
    <source>
        <dbReference type="Pfam" id="PF18192"/>
    </source>
</evidence>